<protein>
    <submittedName>
        <fullName evidence="2">Uncharacterized protein</fullName>
    </submittedName>
</protein>
<dbReference type="AlphaFoldDB" id="A0A9N9LV75"/>
<feature type="region of interest" description="Disordered" evidence="1">
    <location>
        <begin position="1"/>
        <end position="21"/>
    </location>
</feature>
<gene>
    <name evidence="2" type="ORF">HYALB_00013675</name>
</gene>
<comment type="caution">
    <text evidence="2">The sequence shown here is derived from an EMBL/GenBank/DDBJ whole genome shotgun (WGS) entry which is preliminary data.</text>
</comment>
<sequence length="221" mass="26585">MFSNTVDSVQKDEKGRFRVPPRVGPKSVNKWMVEELSSKWPEGLPQNFWDRVVRVVNEEREAKNMWESEEKGKVAKEDVLQKSWERLEKLSKYWKNGKFTNEKWTHNFISVRRPPPPNWMKKVPNWTKPALFDNVRDSVTQKFYVWRESRPEASNKRYFQALESGEMHHEFFETLRRKERKLRKEKDEGKTPSPCRKCGFSHWVDEDCPKFAAHEAQFHIE</sequence>
<name>A0A9N9LV75_9HELO</name>
<reference evidence="2" key="1">
    <citation type="submission" date="2021-07" db="EMBL/GenBank/DDBJ databases">
        <authorList>
            <person name="Durling M."/>
        </authorList>
    </citation>
    <scope>NUCLEOTIDE SEQUENCE</scope>
</reference>
<accession>A0A9N9LV75</accession>
<proteinExistence type="predicted"/>
<dbReference type="EMBL" id="CAJVRM010000375">
    <property type="protein sequence ID" value="CAG8980307.1"/>
    <property type="molecule type" value="Genomic_DNA"/>
</dbReference>
<dbReference type="OrthoDB" id="10459515at2759"/>
<keyword evidence="3" id="KW-1185">Reference proteome</keyword>
<organism evidence="2 3">
    <name type="scientific">Hymenoscyphus albidus</name>
    <dbReference type="NCBI Taxonomy" id="595503"/>
    <lineage>
        <taxon>Eukaryota</taxon>
        <taxon>Fungi</taxon>
        <taxon>Dikarya</taxon>
        <taxon>Ascomycota</taxon>
        <taxon>Pezizomycotina</taxon>
        <taxon>Leotiomycetes</taxon>
        <taxon>Helotiales</taxon>
        <taxon>Helotiaceae</taxon>
        <taxon>Hymenoscyphus</taxon>
    </lineage>
</organism>
<evidence type="ECO:0000313" key="2">
    <source>
        <dbReference type="EMBL" id="CAG8980307.1"/>
    </source>
</evidence>
<dbReference type="Proteomes" id="UP000701801">
    <property type="component" value="Unassembled WGS sequence"/>
</dbReference>
<evidence type="ECO:0000313" key="3">
    <source>
        <dbReference type="Proteomes" id="UP000701801"/>
    </source>
</evidence>
<evidence type="ECO:0000256" key="1">
    <source>
        <dbReference type="SAM" id="MobiDB-lite"/>
    </source>
</evidence>